<dbReference type="Proteomes" id="UP000027770">
    <property type="component" value="Unassembled WGS sequence"/>
</dbReference>
<evidence type="ECO:0008006" key="3">
    <source>
        <dbReference type="Google" id="ProtNLM"/>
    </source>
</evidence>
<dbReference type="AlphaFoldDB" id="A0AA40IUR9"/>
<comment type="caution">
    <text evidence="1">The sequence shown here is derived from an EMBL/GenBank/DDBJ whole genome shotgun (WGS) entry which is preliminary data.</text>
</comment>
<evidence type="ECO:0000313" key="1">
    <source>
        <dbReference type="EMBL" id="KEI16919.1"/>
    </source>
</evidence>
<protein>
    <recommendedName>
        <fullName evidence="3">Restriction endonuclease type IV Mrr domain-containing protein</fullName>
    </recommendedName>
</protein>
<dbReference type="EMBL" id="JENW01000041">
    <property type="protein sequence ID" value="KEI16919.1"/>
    <property type="molecule type" value="Genomic_DNA"/>
</dbReference>
<gene>
    <name evidence="1" type="ORF">Z959_08815</name>
</gene>
<proteinExistence type="predicted"/>
<reference evidence="1 2" key="1">
    <citation type="submission" date="2014-02" db="EMBL/GenBank/DDBJ databases">
        <title>Plasmidome dynamics in the species complex Clostridium novyi sensu lato converts strains of independent lineages into distinctly different pathogens.</title>
        <authorList>
            <person name="Skarin H."/>
            <person name="Segerman B."/>
        </authorList>
    </citation>
    <scope>NUCLEOTIDE SEQUENCE [LARGE SCALE GENOMIC DNA]</scope>
    <source>
        <strain evidence="1 2">ATCC 27606</strain>
    </source>
</reference>
<organism evidence="1 2">
    <name type="scientific">Clostridium novyi B str. ATCC 27606</name>
    <dbReference type="NCBI Taxonomy" id="1443123"/>
    <lineage>
        <taxon>Bacteria</taxon>
        <taxon>Bacillati</taxon>
        <taxon>Bacillota</taxon>
        <taxon>Clostridia</taxon>
        <taxon>Eubacteriales</taxon>
        <taxon>Clostridiaceae</taxon>
        <taxon>Clostridium</taxon>
    </lineage>
</organism>
<accession>A0AA40IUR9</accession>
<sequence>MYIEQDEVYKVMDYLDNLADIDPNYALTEYFKHKDEEKQECLKIIDEIENINKLIPTIKDKSQKGKCTLKKGKLLEELALKILNVRRIFDIKPNLKCDSNEIDLLLQPSSNGKLYSRLLPQFMKEDIIVECKNYNKKIDVTWIGKVCSLLVYKKVKYGILFSYNELKGRNEWDASKGLVKKIYLSDNIMIINITIQDIKDILASEKNNIIKSIINKVNDIKYHTEFDKYIKPHPAQQIEA</sequence>
<evidence type="ECO:0000313" key="2">
    <source>
        <dbReference type="Proteomes" id="UP000027770"/>
    </source>
</evidence>
<dbReference type="RefSeq" id="WP_039218612.1">
    <property type="nucleotide sequence ID" value="NZ_JENW01000041.1"/>
</dbReference>
<keyword evidence="2" id="KW-1185">Reference proteome</keyword>
<name>A0AA40IUR9_CLONO</name>